<dbReference type="AlphaFoldDB" id="A0A7W8IRP4"/>
<reference evidence="1 2" key="1">
    <citation type="submission" date="2020-08" db="EMBL/GenBank/DDBJ databases">
        <title>Genomic Encyclopedia of Type Strains, Phase IV (KMG-IV): sequencing the most valuable type-strain genomes for metagenomic binning, comparative biology and taxonomic classification.</title>
        <authorList>
            <person name="Goeker M."/>
        </authorList>
    </citation>
    <scope>NUCLEOTIDE SEQUENCE [LARGE SCALE GENOMIC DNA]</scope>
    <source>
        <strain evidence="1 2">DSM 16325</strain>
    </source>
</reference>
<proteinExistence type="predicted"/>
<organism evidence="1 2">
    <name type="scientific">Anoxybacteroides tepidamans</name>
    <dbReference type="NCBI Taxonomy" id="265948"/>
    <lineage>
        <taxon>Bacteria</taxon>
        <taxon>Bacillati</taxon>
        <taxon>Bacillota</taxon>
        <taxon>Bacilli</taxon>
        <taxon>Bacillales</taxon>
        <taxon>Anoxybacillaceae</taxon>
        <taxon>Anoxybacteroides</taxon>
    </lineage>
</organism>
<dbReference type="EMBL" id="JACHEP010000008">
    <property type="protein sequence ID" value="MBB5324676.1"/>
    <property type="molecule type" value="Genomic_DNA"/>
</dbReference>
<dbReference type="Proteomes" id="UP000520011">
    <property type="component" value="Unassembled WGS sequence"/>
</dbReference>
<name>A0A7W8IRP4_9BACL</name>
<comment type="caution">
    <text evidence="1">The sequence shown here is derived from an EMBL/GenBank/DDBJ whole genome shotgun (WGS) entry which is preliminary data.</text>
</comment>
<dbReference type="RefSeq" id="WP_183253623.1">
    <property type="nucleotide sequence ID" value="NZ_JACHEP010000008.1"/>
</dbReference>
<evidence type="ECO:0000313" key="1">
    <source>
        <dbReference type="EMBL" id="MBB5324676.1"/>
    </source>
</evidence>
<keyword evidence="2" id="KW-1185">Reference proteome</keyword>
<dbReference type="InterPro" id="IPR023118">
    <property type="entry name" value="YqaI_dom_sf"/>
</dbReference>
<dbReference type="Gene3D" id="3.30.40.30">
    <property type="entry name" value="YqaI domain"/>
    <property type="match status" value="1"/>
</dbReference>
<sequence>MQVENPMVRPIAEDGYCADFPVKQTKVDRYGTPIDGERIFVDWNRFEEVHSDNLEKYLHDVYSISIEFFGTKKAHSAK</sequence>
<protein>
    <submittedName>
        <fullName evidence="1">Uncharacterized protein</fullName>
    </submittedName>
</protein>
<accession>A0A7W8IRP4</accession>
<evidence type="ECO:0000313" key="2">
    <source>
        <dbReference type="Proteomes" id="UP000520011"/>
    </source>
</evidence>
<gene>
    <name evidence="1" type="ORF">HNQ34_001774</name>
</gene>